<dbReference type="PANTHER" id="PTHR14950">
    <property type="entry name" value="DICER-RELATED"/>
    <property type="match status" value="1"/>
</dbReference>
<feature type="domain" description="RNase III" evidence="2">
    <location>
        <begin position="1198"/>
        <end position="1354"/>
    </location>
</feature>
<sequence length="1460" mass="163448">MRKTDETISDINHGRRATVGGSDICASELEGTETALPNSEPSSATSANIRAKRHGEEIAWHVLKRQKITGSEFLNSAEGCEMIRLASQENVIFAAPSAAGKGTGLYSFSTYSSQLVVALEILVEYISSIFENGRVTKDTKYPVVILDAPTSLESSLQRVITGIDIVDCRASGSKINKCKNKIVLMESSALLDNLVQGSIKLKRVGALILSDCPAYDDEMHPIIRMFRNFYTILSTSCRPLVFAGLFAPTDFLTDLKIDFVVLEAALHSKIYGLTADARARCLAKPYPVKETVVHYDPFPYPLETKLVRRLRELDSNAVIAQRLFDIHHYTLLELGPWAADLVWRRSINELPSAYHQILRDWAFGGPNFDINSSGFNLTPKAVKLIQILESCHEFGNDFRGVIFVHRRVVAYMMEQLLVSLTAQFGFLRIQVAVGARDLDTSAQDKTLRSFKDGSCNLLIVTKSLEDLDLPIASVIIKYNLYNSHLSHARALSHTLKDDGHIISMVERHDSSQFGVISRLSNAPPSLRAWTNTIGWTSQSFIAPETLCYSEDAYNSDSEEEEPDSSFITDPTTGCKMSPQNSVDCLHWLSGKGNREFIYQPLFEYDVQADGRFVCRATLSQTQMNWSAPRQTRAGARRLASHLACVELFQRGLLDSRAFPKPRINHHPLRSLPPADAHLSGTRTYEKKSPAFWANSTLHSFTRLYPMIISIESSPSVPRHAHLVLLTRQPLPDIPSFRVFFASLPSGVRLTRAEPFSLDERQLQQIYTYTIQLWRGILNKSYTATLEECLVLCAPIHASWFENAERKLDLPDAYNHIVWDSISALVEGWIVPLDNQNADSLRNDVKDAIVQDRWTQFTRRYDNIEVRSDLSPLSKPLDPELKDFENLVEVSKARRKDFQGLKDYTQPLIEVSTFPSFVDRLNPAAGPYTASRSTRRYFVPELCAKVTIPASTFRTALLLPCIMRRLDDFLLVKELNACLFNQRISEDLLHAAVSTPSAGIEYDYERLELLGDTFLKQISSVYVFVMYPKADEGSMHNYRQSIINNKFLLKKAVIIGLPAFIQSRPFSLKTWKPSAYPLTVRSDSNTSSQSLGFERSTTADSILSEAPNGIGEQKFKRSSREDQSHFHTTQRLGDKAHVAEAIIGAALLSGGVDIALKVVKALCIPLPGIETWSDFSRGPKVVVGVPSDLPAAQISRNTLEAVEAITGYHFQRPDLLIQALTHFSKTSIQSTTYERLEFIGDAVLDFMVVQHIFSRYNQMSPGGLTLLKGAMVSNATLAAACVWSGLHHHLRFESTTLAHDIHEYASLLERAQAEEYGSAEREGRIIGQYWYNIESPKVLSDVVESILGAIFVSDRYSPVGAEIFFNKVLKPFYGRHVSLQTLSHHPTKILSELFQSRGCSRYSVIKEQNEYLVLVHNVILASSRDEHGISGARVASCIALDALEGDPGFLSRTCDCRERSK</sequence>
<evidence type="ECO:0000313" key="3">
    <source>
        <dbReference type="EMBL" id="KAF5393919.1"/>
    </source>
</evidence>
<dbReference type="GO" id="GO:0003723">
    <property type="term" value="F:RNA binding"/>
    <property type="evidence" value="ECO:0007669"/>
    <property type="project" value="TreeGrafter"/>
</dbReference>
<dbReference type="OrthoDB" id="416741at2759"/>
<evidence type="ECO:0000313" key="4">
    <source>
        <dbReference type="Proteomes" id="UP000518752"/>
    </source>
</evidence>
<keyword evidence="1" id="KW-0378">Hydrolase</keyword>
<keyword evidence="4" id="KW-1185">Reference proteome</keyword>
<reference evidence="3 4" key="1">
    <citation type="journal article" date="2020" name="ISME J.">
        <title>Uncovering the hidden diversity of litter-decomposition mechanisms in mushroom-forming fungi.</title>
        <authorList>
            <person name="Floudas D."/>
            <person name="Bentzer J."/>
            <person name="Ahren D."/>
            <person name="Johansson T."/>
            <person name="Persson P."/>
            <person name="Tunlid A."/>
        </authorList>
    </citation>
    <scope>NUCLEOTIDE SEQUENCE [LARGE SCALE GENOMIC DNA]</scope>
    <source>
        <strain evidence="3 4">CBS 406.79</strain>
    </source>
</reference>
<protein>
    <recommendedName>
        <fullName evidence="2">RNase III domain-containing protein</fullName>
    </recommendedName>
</protein>
<feature type="domain" description="RNase III" evidence="2">
    <location>
        <begin position="979"/>
        <end position="1150"/>
    </location>
</feature>
<dbReference type="InterPro" id="IPR036389">
    <property type="entry name" value="RNase_III_sf"/>
</dbReference>
<dbReference type="PANTHER" id="PTHR14950:SF37">
    <property type="entry name" value="ENDORIBONUCLEASE DICER"/>
    <property type="match status" value="1"/>
</dbReference>
<dbReference type="InterPro" id="IPR027417">
    <property type="entry name" value="P-loop_NTPase"/>
</dbReference>
<evidence type="ECO:0000256" key="1">
    <source>
        <dbReference type="ARBA" id="ARBA00022801"/>
    </source>
</evidence>
<dbReference type="Gene3D" id="3.40.50.300">
    <property type="entry name" value="P-loop containing nucleotide triphosphate hydrolases"/>
    <property type="match status" value="1"/>
</dbReference>
<dbReference type="SMART" id="SM00535">
    <property type="entry name" value="RIBOc"/>
    <property type="match status" value="2"/>
</dbReference>
<organism evidence="3 4">
    <name type="scientific">Collybiopsis confluens</name>
    <dbReference type="NCBI Taxonomy" id="2823264"/>
    <lineage>
        <taxon>Eukaryota</taxon>
        <taxon>Fungi</taxon>
        <taxon>Dikarya</taxon>
        <taxon>Basidiomycota</taxon>
        <taxon>Agaricomycotina</taxon>
        <taxon>Agaricomycetes</taxon>
        <taxon>Agaricomycetidae</taxon>
        <taxon>Agaricales</taxon>
        <taxon>Marasmiineae</taxon>
        <taxon>Omphalotaceae</taxon>
        <taxon>Collybiopsis</taxon>
    </lineage>
</organism>
<dbReference type="SUPFAM" id="SSF69065">
    <property type="entry name" value="RNase III domain-like"/>
    <property type="match status" value="2"/>
</dbReference>
<dbReference type="SUPFAM" id="SSF52540">
    <property type="entry name" value="P-loop containing nucleoside triphosphate hydrolases"/>
    <property type="match status" value="1"/>
</dbReference>
<dbReference type="Pfam" id="PF00636">
    <property type="entry name" value="Ribonuclease_3"/>
    <property type="match status" value="2"/>
</dbReference>
<proteinExistence type="predicted"/>
<dbReference type="PROSITE" id="PS50142">
    <property type="entry name" value="RNASE_3_2"/>
    <property type="match status" value="2"/>
</dbReference>
<dbReference type="GO" id="GO:0005737">
    <property type="term" value="C:cytoplasm"/>
    <property type="evidence" value="ECO:0007669"/>
    <property type="project" value="TreeGrafter"/>
</dbReference>
<dbReference type="GO" id="GO:0005634">
    <property type="term" value="C:nucleus"/>
    <property type="evidence" value="ECO:0007669"/>
    <property type="project" value="TreeGrafter"/>
</dbReference>
<dbReference type="Gene3D" id="1.10.1520.10">
    <property type="entry name" value="Ribonuclease III domain"/>
    <property type="match status" value="2"/>
</dbReference>
<dbReference type="EMBL" id="JAACJN010000001">
    <property type="protein sequence ID" value="KAF5393919.1"/>
    <property type="molecule type" value="Genomic_DNA"/>
</dbReference>
<gene>
    <name evidence="3" type="ORF">D9757_000107</name>
</gene>
<accession>A0A8H5I397</accession>
<dbReference type="Proteomes" id="UP000518752">
    <property type="component" value="Unassembled WGS sequence"/>
</dbReference>
<dbReference type="GO" id="GO:0004525">
    <property type="term" value="F:ribonuclease III activity"/>
    <property type="evidence" value="ECO:0007669"/>
    <property type="project" value="InterPro"/>
</dbReference>
<name>A0A8H5I397_9AGAR</name>
<dbReference type="InterPro" id="IPR000999">
    <property type="entry name" value="RNase_III_dom"/>
</dbReference>
<dbReference type="CDD" id="cd00593">
    <property type="entry name" value="RIBOc"/>
    <property type="match status" value="2"/>
</dbReference>
<dbReference type="GO" id="GO:0030422">
    <property type="term" value="P:siRNA processing"/>
    <property type="evidence" value="ECO:0007669"/>
    <property type="project" value="TreeGrafter"/>
</dbReference>
<comment type="caution">
    <text evidence="3">The sequence shown here is derived from an EMBL/GenBank/DDBJ whole genome shotgun (WGS) entry which is preliminary data.</text>
</comment>
<evidence type="ECO:0000259" key="2">
    <source>
        <dbReference type="PROSITE" id="PS50142"/>
    </source>
</evidence>